<protein>
    <submittedName>
        <fullName evidence="1">Uncharacterized protein</fullName>
    </submittedName>
</protein>
<accession>A0A9Q3UFQ4</accession>
<dbReference type="RefSeq" id="WP_039536656.1">
    <property type="nucleotide sequence ID" value="NZ_JAAKZS010000203.1"/>
</dbReference>
<dbReference type="AlphaFoldDB" id="A0A9Q3UFQ4"/>
<sequence>MELSQIKGLLSSGEIAANQVNPIIEHMRIQWIDQLTDLEKSALQCLINNMLMLSQDANSGAYLNNPDKAELLLEALG</sequence>
<reference evidence="1" key="1">
    <citation type="submission" date="2020-09" db="EMBL/GenBank/DDBJ databases">
        <title>Genome sequence of Vibrio parahaemolyticus isolates.</title>
        <authorList>
            <person name="Hammerl J.A."/>
            <person name="Strauch E."/>
        </authorList>
    </citation>
    <scope>NUCLEOTIDE SEQUENCE</scope>
    <source>
        <strain evidence="1">17-VB00146</strain>
    </source>
</reference>
<organism evidence="1 2">
    <name type="scientific">Vibrio parahaemolyticus</name>
    <dbReference type="NCBI Taxonomy" id="670"/>
    <lineage>
        <taxon>Bacteria</taxon>
        <taxon>Pseudomonadati</taxon>
        <taxon>Pseudomonadota</taxon>
        <taxon>Gammaproteobacteria</taxon>
        <taxon>Vibrionales</taxon>
        <taxon>Vibrionaceae</taxon>
        <taxon>Vibrio</taxon>
    </lineage>
</organism>
<dbReference type="EMBL" id="JACVHL010000036">
    <property type="protein sequence ID" value="MCC3808023.1"/>
    <property type="molecule type" value="Genomic_DNA"/>
</dbReference>
<dbReference type="Proteomes" id="UP000726777">
    <property type="component" value="Unassembled WGS sequence"/>
</dbReference>
<comment type="caution">
    <text evidence="1">The sequence shown here is derived from an EMBL/GenBank/DDBJ whole genome shotgun (WGS) entry which is preliminary data.</text>
</comment>
<evidence type="ECO:0000313" key="2">
    <source>
        <dbReference type="Proteomes" id="UP000726777"/>
    </source>
</evidence>
<evidence type="ECO:0000313" key="1">
    <source>
        <dbReference type="EMBL" id="MCC3808023.1"/>
    </source>
</evidence>
<gene>
    <name evidence="1" type="ORF">IB292_23705</name>
</gene>
<proteinExistence type="predicted"/>
<name>A0A9Q3UFQ4_VIBPH</name>